<evidence type="ECO:0000313" key="1">
    <source>
        <dbReference type="EMBL" id="SIT54464.1"/>
    </source>
</evidence>
<name>A0A1R3V3I4_9HYPH</name>
<gene>
    <name evidence="1" type="ORF">BQ8794_160068</name>
</gene>
<dbReference type="Proteomes" id="UP000188388">
    <property type="component" value="Unassembled WGS sequence"/>
</dbReference>
<reference evidence="2" key="1">
    <citation type="submission" date="2017-01" db="EMBL/GenBank/DDBJ databases">
        <authorList>
            <person name="Brunel B."/>
        </authorList>
    </citation>
    <scope>NUCLEOTIDE SEQUENCE [LARGE SCALE GENOMIC DNA]</scope>
</reference>
<evidence type="ECO:0000313" key="2">
    <source>
        <dbReference type="Proteomes" id="UP000188388"/>
    </source>
</evidence>
<organism evidence="1 2">
    <name type="scientific">Mesorhizobium prunaredense</name>
    <dbReference type="NCBI Taxonomy" id="1631249"/>
    <lineage>
        <taxon>Bacteria</taxon>
        <taxon>Pseudomonadati</taxon>
        <taxon>Pseudomonadota</taxon>
        <taxon>Alphaproteobacteria</taxon>
        <taxon>Hyphomicrobiales</taxon>
        <taxon>Phyllobacteriaceae</taxon>
        <taxon>Mesorhizobium</taxon>
    </lineage>
</organism>
<protein>
    <submittedName>
        <fullName evidence="1">Uncharacterized protein</fullName>
    </submittedName>
</protein>
<dbReference type="AlphaFoldDB" id="A0A1R3V3I4"/>
<proteinExistence type="predicted"/>
<keyword evidence="2" id="KW-1185">Reference proteome</keyword>
<sequence length="156" mass="16787">MVTGSNPVGIASIFKGPFWTQGISDALIGPRPRPEARAFSLVLSATSSRCLVEEIWTLAHRHLAVGSKLVHCVGQFTCEPVQKFLAGQSGLLREIAQRLRIDRFLDLVALNGAIRSCTNPRIDLIARTRIPETLQDVAEPAGGASVFGICRVPAGD</sequence>
<accession>A0A1R3V3I4</accession>
<dbReference type="EMBL" id="FTPD01000008">
    <property type="protein sequence ID" value="SIT54464.1"/>
    <property type="molecule type" value="Genomic_DNA"/>
</dbReference>